<sequence>MSAQARSHRSARFRKLAFRSAAVALGLVPFVLLEVALRQLPAPRELVATPPPAESQPGAVPVEAYDPDPLVDLHQLRPLFTLSDSADVWEIPTSRRNFFQPAQFARHKPANGRRIFVVGGSTVQGRPYSTETAFAELLRVQCQTAWPQFEWEIVNCGGVSYAAYRVAAIVDEVLQHEPDAVVVYTGHNEFLEARTYAVQRRIPPSLAPWLAAGCRLRIVQWPATWLRSPPPQRSVLGGEVDAVLDHPGGLELFEREPEFRTCVIDHFQLSLCRIAEACRAAEVPLVFCVPASDVLSVPPFKSAPPSAEEAPAAVAQQVQQSWRQATDPQRSSEQRVEACRQVLKLDPLHAGAAYMWGRQLWQREDYDEAATWLLVARDRDVCPLRATSEIEARVRQAAERYGTMLVDVPGSFASPQQSSICQVRRFVDHVHPRIDGGHTRIADALFQQLAASPALALPPAECGSDQRAAAVDAYLAGFDVSYFERGNQRLEGLRRWAAGRGGDPLTP</sequence>
<dbReference type="EMBL" id="CP042914">
    <property type="protein sequence ID" value="QEG40618.1"/>
    <property type="molecule type" value="Genomic_DNA"/>
</dbReference>
<dbReference type="OrthoDB" id="228932at2"/>
<dbReference type="Proteomes" id="UP000325286">
    <property type="component" value="Chromosome"/>
</dbReference>
<evidence type="ECO:0008006" key="4">
    <source>
        <dbReference type="Google" id="ProtNLM"/>
    </source>
</evidence>
<dbReference type="Gene3D" id="3.40.50.1110">
    <property type="entry name" value="SGNH hydrolase"/>
    <property type="match status" value="1"/>
</dbReference>
<feature type="region of interest" description="Disordered" evidence="1">
    <location>
        <begin position="306"/>
        <end position="333"/>
    </location>
</feature>
<organism evidence="2 3">
    <name type="scientific">Roseimaritima ulvae</name>
    <dbReference type="NCBI Taxonomy" id="980254"/>
    <lineage>
        <taxon>Bacteria</taxon>
        <taxon>Pseudomonadati</taxon>
        <taxon>Planctomycetota</taxon>
        <taxon>Planctomycetia</taxon>
        <taxon>Pirellulales</taxon>
        <taxon>Pirellulaceae</taxon>
        <taxon>Roseimaritima</taxon>
    </lineage>
</organism>
<evidence type="ECO:0000313" key="3">
    <source>
        <dbReference type="Proteomes" id="UP000325286"/>
    </source>
</evidence>
<accession>A0A5B9QNM0</accession>
<evidence type="ECO:0000256" key="1">
    <source>
        <dbReference type="SAM" id="MobiDB-lite"/>
    </source>
</evidence>
<dbReference type="AlphaFoldDB" id="A0A5B9QNM0"/>
<name>A0A5B9QNM0_9BACT</name>
<dbReference type="KEGG" id="rul:UC8_26350"/>
<feature type="compositionally biased region" description="Low complexity" evidence="1">
    <location>
        <begin position="306"/>
        <end position="321"/>
    </location>
</feature>
<reference evidence="2 3" key="1">
    <citation type="submission" date="2019-08" db="EMBL/GenBank/DDBJ databases">
        <title>Deep-cultivation of Planctomycetes and their phenomic and genomic characterization uncovers novel biology.</title>
        <authorList>
            <person name="Wiegand S."/>
            <person name="Jogler M."/>
            <person name="Boedeker C."/>
            <person name="Pinto D."/>
            <person name="Vollmers J."/>
            <person name="Rivas-Marin E."/>
            <person name="Kohn T."/>
            <person name="Peeters S.H."/>
            <person name="Heuer A."/>
            <person name="Rast P."/>
            <person name="Oberbeckmann S."/>
            <person name="Bunk B."/>
            <person name="Jeske O."/>
            <person name="Meyerdierks A."/>
            <person name="Storesund J.E."/>
            <person name="Kallscheuer N."/>
            <person name="Luecker S."/>
            <person name="Lage O.M."/>
            <person name="Pohl T."/>
            <person name="Merkel B.J."/>
            <person name="Hornburger P."/>
            <person name="Mueller R.-W."/>
            <person name="Bruemmer F."/>
            <person name="Labrenz M."/>
            <person name="Spormann A.M."/>
            <person name="Op den Camp H."/>
            <person name="Overmann J."/>
            <person name="Amann R."/>
            <person name="Jetten M.S.M."/>
            <person name="Mascher T."/>
            <person name="Medema M.H."/>
            <person name="Devos D.P."/>
            <person name="Kaster A.-K."/>
            <person name="Ovreas L."/>
            <person name="Rohde M."/>
            <person name="Galperin M.Y."/>
            <person name="Jogler C."/>
        </authorList>
    </citation>
    <scope>NUCLEOTIDE SEQUENCE [LARGE SCALE GENOMIC DNA]</scope>
    <source>
        <strain evidence="2 3">UC8</strain>
    </source>
</reference>
<keyword evidence="3" id="KW-1185">Reference proteome</keyword>
<dbReference type="GO" id="GO:0016788">
    <property type="term" value="F:hydrolase activity, acting on ester bonds"/>
    <property type="evidence" value="ECO:0007669"/>
    <property type="project" value="UniProtKB-ARBA"/>
</dbReference>
<protein>
    <recommendedName>
        <fullName evidence="4">SGNH hydrolase-type esterase domain-containing protein</fullName>
    </recommendedName>
</protein>
<evidence type="ECO:0000313" key="2">
    <source>
        <dbReference type="EMBL" id="QEG40618.1"/>
    </source>
</evidence>
<dbReference type="SUPFAM" id="SSF52266">
    <property type="entry name" value="SGNH hydrolase"/>
    <property type="match status" value="1"/>
</dbReference>
<proteinExistence type="predicted"/>
<dbReference type="InterPro" id="IPR036514">
    <property type="entry name" value="SGNH_hydro_sf"/>
</dbReference>
<gene>
    <name evidence="2" type="ORF">UC8_26350</name>
</gene>
<dbReference type="RefSeq" id="WP_068130733.1">
    <property type="nucleotide sequence ID" value="NZ_CP042914.1"/>
</dbReference>